<evidence type="ECO:0008006" key="3">
    <source>
        <dbReference type="Google" id="ProtNLM"/>
    </source>
</evidence>
<gene>
    <name evidence="1" type="ORF">EIMP300_30630</name>
</gene>
<accession>A0A8S0FMN1</accession>
<name>A0A8S0FMN1_ECOLX</name>
<dbReference type="EMBL" id="AP022360">
    <property type="protein sequence ID" value="BBU81663.1"/>
    <property type="molecule type" value="Genomic_DNA"/>
</dbReference>
<dbReference type="InterPro" id="IPR020483">
    <property type="entry name" value="Uncharacterised_YgbA"/>
</dbReference>
<dbReference type="Proteomes" id="UP000467488">
    <property type="component" value="Chromosome"/>
</dbReference>
<dbReference type="Pfam" id="PF11756">
    <property type="entry name" value="YgbA_NO"/>
    <property type="match status" value="1"/>
</dbReference>
<dbReference type="AlphaFoldDB" id="A0A8S0FMN1"/>
<reference evidence="1 2" key="1">
    <citation type="submission" date="2020-01" db="EMBL/GenBank/DDBJ databases">
        <title>Dynamics of blaIMP-6 dissemination in carbapenem resistant Enterobacteriacea isolated from regional surveillance in Osaka, Japan.</title>
        <authorList>
            <person name="Abe R."/>
            <person name="Akeda Y."/>
            <person name="Sugawara Y."/>
            <person name="Yamamoto N."/>
            <person name="Tomono K."/>
            <person name="Takeuchi D."/>
            <person name="Kawahara R."/>
            <person name="Hamada S."/>
        </authorList>
    </citation>
    <scope>NUCLEOTIDE SEQUENCE [LARGE SCALE GENOMIC DNA]</scope>
    <source>
        <strain evidence="1 2">E300</strain>
    </source>
</reference>
<proteinExistence type="predicted"/>
<sequence>MSGKRISREKLTIKKMIDLYQAKCPQASAEPEHYEALFAYAQKRLDKCVFGIAKRNQPVSSVRCTVTSLQSVKR</sequence>
<organism evidence="1 2">
    <name type="scientific">Escherichia coli</name>
    <dbReference type="NCBI Taxonomy" id="562"/>
    <lineage>
        <taxon>Bacteria</taxon>
        <taxon>Pseudomonadati</taxon>
        <taxon>Pseudomonadota</taxon>
        <taxon>Gammaproteobacteria</taxon>
        <taxon>Enterobacterales</taxon>
        <taxon>Enterobacteriaceae</taxon>
        <taxon>Escherichia</taxon>
    </lineage>
</organism>
<protein>
    <recommendedName>
        <fullName evidence="3">Nitrous oxide-stimulated promoter family protein</fullName>
    </recommendedName>
</protein>
<evidence type="ECO:0000313" key="2">
    <source>
        <dbReference type="Proteomes" id="UP000467488"/>
    </source>
</evidence>
<evidence type="ECO:0000313" key="1">
    <source>
        <dbReference type="EMBL" id="BBU81663.1"/>
    </source>
</evidence>